<dbReference type="InterPro" id="IPR040892">
    <property type="entry name" value="RPN1_N"/>
</dbReference>
<organism evidence="4 5">
    <name type="scientific">Edhazardia aedis (strain USNM 41457)</name>
    <name type="common">Microsporidian parasite</name>
    <dbReference type="NCBI Taxonomy" id="1003232"/>
    <lineage>
        <taxon>Eukaryota</taxon>
        <taxon>Fungi</taxon>
        <taxon>Fungi incertae sedis</taxon>
        <taxon>Microsporidia</taxon>
        <taxon>Edhazardia</taxon>
    </lineage>
</organism>
<evidence type="ECO:0000256" key="2">
    <source>
        <dbReference type="SAM" id="MobiDB-lite"/>
    </source>
</evidence>
<reference evidence="5" key="2">
    <citation type="submission" date="2015-07" db="EMBL/GenBank/DDBJ databases">
        <title>Contrasting host-pathogen interactions and genome evolution in two generalist and specialist microsporidian pathogens of mosquitoes.</title>
        <authorList>
            <consortium name="The Broad Institute Genomics Platform"/>
            <consortium name="The Broad Institute Genome Sequencing Center for Infectious Disease"/>
            <person name="Cuomo C.A."/>
            <person name="Sanscrainte N.D."/>
            <person name="Goldberg J.M."/>
            <person name="Heiman D."/>
            <person name="Young S."/>
            <person name="Zeng Q."/>
            <person name="Becnel J.J."/>
            <person name="Birren B.W."/>
        </authorList>
    </citation>
    <scope>NUCLEOTIDE SEQUENCE [LARGE SCALE GENOMIC DNA]</scope>
    <source>
        <strain evidence="5">USNM 41457</strain>
    </source>
</reference>
<feature type="region of interest" description="Disordered" evidence="2">
    <location>
        <begin position="1038"/>
        <end position="1093"/>
    </location>
</feature>
<evidence type="ECO:0000256" key="1">
    <source>
        <dbReference type="ARBA" id="ARBA00022737"/>
    </source>
</evidence>
<feature type="domain" description="RPN1 N-terminal" evidence="3">
    <location>
        <begin position="2"/>
        <end position="184"/>
    </location>
</feature>
<evidence type="ECO:0000313" key="5">
    <source>
        <dbReference type="Proteomes" id="UP000003163"/>
    </source>
</evidence>
<feature type="compositionally biased region" description="Low complexity" evidence="2">
    <location>
        <begin position="1046"/>
        <end position="1071"/>
    </location>
</feature>
<proteinExistence type="predicted"/>
<keyword evidence="5" id="KW-1185">Reference proteome</keyword>
<dbReference type="GO" id="GO:0034515">
    <property type="term" value="C:proteasome storage granule"/>
    <property type="evidence" value="ECO:0007669"/>
    <property type="project" value="TreeGrafter"/>
</dbReference>
<comment type="caution">
    <text evidence="4">The sequence shown here is derived from an EMBL/GenBank/DDBJ whole genome shotgun (WGS) entry which is preliminary data.</text>
</comment>
<feature type="compositionally biased region" description="Basic and acidic residues" evidence="2">
    <location>
        <begin position="966"/>
        <end position="977"/>
    </location>
</feature>
<dbReference type="VEuPathDB" id="MicrosporidiaDB:EDEG_01629"/>
<evidence type="ECO:0000313" key="4">
    <source>
        <dbReference type="EMBL" id="EJW04053.1"/>
    </source>
</evidence>
<reference evidence="4 5" key="1">
    <citation type="submission" date="2011-08" db="EMBL/GenBank/DDBJ databases">
        <authorList>
            <person name="Liu Z.J."/>
            <person name="Shi F.L."/>
            <person name="Lu J.Q."/>
            <person name="Li M."/>
            <person name="Wang Z.L."/>
        </authorList>
    </citation>
    <scope>NUCLEOTIDE SEQUENCE [LARGE SCALE GENOMIC DNA]</scope>
    <source>
        <strain evidence="4 5">USNM 41457</strain>
    </source>
</reference>
<feature type="compositionally biased region" description="Polar residues" evidence="2">
    <location>
        <begin position="1072"/>
        <end position="1086"/>
    </location>
</feature>
<dbReference type="OrthoDB" id="10252509at2759"/>
<dbReference type="EMBL" id="AFBI03000024">
    <property type="protein sequence ID" value="EJW04053.1"/>
    <property type="molecule type" value="Genomic_DNA"/>
</dbReference>
<dbReference type="Gene3D" id="1.25.10.10">
    <property type="entry name" value="Leucine-rich Repeat Variant"/>
    <property type="match status" value="2"/>
</dbReference>
<feature type="region of interest" description="Disordered" evidence="2">
    <location>
        <begin position="959"/>
        <end position="1013"/>
    </location>
</feature>
<gene>
    <name evidence="4" type="ORF">EDEG_01629</name>
</gene>
<protein>
    <recommendedName>
        <fullName evidence="3">RPN1 N-terminal domain-containing protein</fullName>
    </recommendedName>
</protein>
<dbReference type="STRING" id="1003232.J8ZWM6"/>
<dbReference type="Proteomes" id="UP000003163">
    <property type="component" value="Unassembled WGS sequence"/>
</dbReference>
<dbReference type="PANTHER" id="PTHR10943">
    <property type="entry name" value="26S PROTEASOME NON-ATPASE REGULATORY SUBUNIT"/>
    <property type="match status" value="1"/>
</dbReference>
<sequence length="1363" mass="155438">MIETLIEALQSDNADLHLPTLHHLLEHVRKTDLTTLRMLITHLDVLVEIYQENKLSHFCSQMLADIISSIYALTNLEQSLTYRLLGNVVPFSNFGYPFSKRLLSHIIIQKQEKRMLCVSKESRYKLHSIIFNSLKYLFSSNCEIDAIDYLIELDCAFLIPFFVEKDNYKKVIGYLNELCFYRDLSNVVLNVCLMHRDFVLFVYFLLRFSSVPIDSNLLPEKVEMQNVNITIPPIADKDLAKQVADIVEKYKKSQCANNDFEASSIKDNANDIKMGSYSNDSVNPFSSTSEFVFSYFADYNLNYARKYIKILDFRTCSINEFMQSNRIMHDHSKNTSYSGIYENDLKSNELKLNESEHSKISSISNNTSLKSSLVDNDEKLKFPEMKFDHNFILFDYKDTRLSVILDYVFRNCTFQEFLQVIFIINRSKVMMFDEDYMREIVKYRRQSFNADICYLCCDSKPLRNLSAWKALASANKDSKIENRSFNIDNSNINASSNNITSETYINKSMSTSESDRSVSVDNPLVCEKCFNTFTDDTYDNLWNVDVVVKIINDSFIPFLNQHLHKDLQIENEFKFDKFLRGNLGIDKDTEIKKFGTYALSNAFVHCGFRKDAIFYNSENGFDIDNIICTERIELITVLGSIGCIKINSYSDPKYDEIQSDKPQSNLSEENFKAIKLERERISYINDIIDGLVYGDGISYKKTGALLSLAIQESYYGKNIDLLNQKSILKQAITDKSFNLKTQHNRVYIDKSDENTENYTVEMDNAFAHNLCALLNENLSSNCRFMKVASLMGMFFLYADTQLKYNFVKDNIVPMMFSESIETASFACLLLGSIYCGTADIELQNYFLTVYLERLEADSENIFFLLIVLGAALLFMNRVDLADSEYFNNFNSYRHIFTGLVFAGTGRTDIVEKLINEYIEMDTGDDANKNIDQLIKENKVDELMRRNSLKIVSSKPRVKISIMGTPKKTDDSAKKDAQKSNNNTDTNASANTNNNNTNKNTDNNNNNNNNNVSIDKNLQNEIDALLKDVNDSRRDSINEISESSGTSASIGESINNSESNNDNQNQTDDTSALSHSTANSTETNLSHTNKKVDEKVTNQVLEQKEIVLKKVPEGNENTVRSILLLSVTLISMNDSHTRNIAKKMFINNVARDSTNIIPLCLGLLYTSEPDGEIIDCLSRTINYFEPVTSVLGLAFIGAGTNNTRIMDIIEQQYNYHTKATKLVNLFKLAQGLINLGKGTLSLSPYSFKATTLNRKSLISLLTVSFLFIGNQIPLMNKWNFMFLLLTNAARSKFAYTVDNKLSPVKANIQIGKPTYNIIETITGITMQESPAIIQTDERAEIADQMKYNGVVEDVVVIQNVQEKK</sequence>
<feature type="compositionally biased region" description="Low complexity" evidence="2">
    <location>
        <begin position="978"/>
        <end position="1010"/>
    </location>
</feature>
<dbReference type="PANTHER" id="PTHR10943:SF1">
    <property type="entry name" value="26S PROTEASOME NON-ATPASE REGULATORY SUBUNIT 2"/>
    <property type="match status" value="1"/>
</dbReference>
<evidence type="ECO:0000259" key="3">
    <source>
        <dbReference type="Pfam" id="PF17781"/>
    </source>
</evidence>
<dbReference type="GO" id="GO:0005634">
    <property type="term" value="C:nucleus"/>
    <property type="evidence" value="ECO:0007669"/>
    <property type="project" value="TreeGrafter"/>
</dbReference>
<dbReference type="HOGENOM" id="CLU_256838_0_0_1"/>
<dbReference type="GO" id="GO:0043161">
    <property type="term" value="P:proteasome-mediated ubiquitin-dependent protein catabolic process"/>
    <property type="evidence" value="ECO:0007669"/>
    <property type="project" value="TreeGrafter"/>
</dbReference>
<dbReference type="GO" id="GO:0008540">
    <property type="term" value="C:proteasome regulatory particle, base subcomplex"/>
    <property type="evidence" value="ECO:0007669"/>
    <property type="project" value="TreeGrafter"/>
</dbReference>
<keyword evidence="1" id="KW-0677">Repeat</keyword>
<accession>J8ZWM6</accession>
<dbReference type="Pfam" id="PF17781">
    <property type="entry name" value="RPN1_RPN2_N"/>
    <property type="match status" value="1"/>
</dbReference>
<dbReference type="InParanoid" id="J8ZWM6"/>
<dbReference type="InterPro" id="IPR011989">
    <property type="entry name" value="ARM-like"/>
</dbReference>
<name>J8ZWM6_EDHAE</name>